<keyword evidence="3" id="KW-1185">Reference proteome</keyword>
<dbReference type="EMBL" id="JAFHKK010000003">
    <property type="protein sequence ID" value="MBN2963644.1"/>
    <property type="molecule type" value="Genomic_DNA"/>
</dbReference>
<protein>
    <recommendedName>
        <fullName evidence="4">Tetratricopeptide repeat-like domain-containing protein</fullName>
    </recommendedName>
</protein>
<keyword evidence="1" id="KW-1133">Transmembrane helix</keyword>
<reference evidence="2 3" key="2">
    <citation type="submission" date="2021-02" db="EMBL/GenBank/DDBJ databases">
        <title>Sulfurospirillum tamanensis sp. nov.</title>
        <authorList>
            <person name="Frolova A."/>
            <person name="Merkel A."/>
            <person name="Slobodkin A."/>
        </authorList>
    </citation>
    <scope>NUCLEOTIDE SEQUENCE [LARGE SCALE GENOMIC DNA]</scope>
    <source>
        <strain evidence="2 3">T05b</strain>
    </source>
</reference>
<feature type="transmembrane region" description="Helical" evidence="1">
    <location>
        <begin position="36"/>
        <end position="55"/>
    </location>
</feature>
<comment type="caution">
    <text evidence="2">The sequence shown here is derived from an EMBL/GenBank/DDBJ whole genome shotgun (WGS) entry which is preliminary data.</text>
</comment>
<sequence length="186" mass="20746">MALKENLDAIKQGLSTEEQFLEGMIKGERFFKKYKWLLVCVVAIAIVLGMGYAIMDTFKTKQLLTSNEAYRVLLQNPNDTAALETLKKTSPALYHTYEAKLALNSNDQVALEAVLASDVDVLLRDLVSYQLHETSEGLLSNLAALQRGYFLLKEGKPEAAKVEFSTISMSSPLQNVVKNLEHFQGE</sequence>
<proteinExistence type="predicted"/>
<keyword evidence="1" id="KW-0812">Transmembrane</keyword>
<gene>
    <name evidence="2" type="ORF">JWV37_02535</name>
</gene>
<evidence type="ECO:0000313" key="3">
    <source>
        <dbReference type="Proteomes" id="UP000703590"/>
    </source>
</evidence>
<evidence type="ECO:0000256" key="1">
    <source>
        <dbReference type="SAM" id="Phobius"/>
    </source>
</evidence>
<dbReference type="Proteomes" id="UP000703590">
    <property type="component" value="Unassembled WGS sequence"/>
</dbReference>
<accession>A0ABS2WPP9</accession>
<keyword evidence="1" id="KW-0472">Membrane</keyword>
<reference evidence="3" key="1">
    <citation type="submission" date="2021-02" db="EMBL/GenBank/DDBJ databases">
        <title>Sulfurospirillum tamanensis sp. nov.</title>
        <authorList>
            <person name="Merkel A.Y."/>
        </authorList>
    </citation>
    <scope>NUCLEOTIDE SEQUENCE [LARGE SCALE GENOMIC DNA]</scope>
    <source>
        <strain evidence="3">T05b</strain>
    </source>
</reference>
<dbReference type="RefSeq" id="WP_205458079.1">
    <property type="nucleotide sequence ID" value="NZ_JAFHKK010000003.1"/>
</dbReference>
<evidence type="ECO:0000313" key="2">
    <source>
        <dbReference type="EMBL" id="MBN2963644.1"/>
    </source>
</evidence>
<evidence type="ECO:0008006" key="4">
    <source>
        <dbReference type="Google" id="ProtNLM"/>
    </source>
</evidence>
<name>A0ABS2WPP9_9BACT</name>
<organism evidence="2 3">
    <name type="scientific">Sulfurospirillum tamanense</name>
    <dbReference type="NCBI Taxonomy" id="2813362"/>
    <lineage>
        <taxon>Bacteria</taxon>
        <taxon>Pseudomonadati</taxon>
        <taxon>Campylobacterota</taxon>
        <taxon>Epsilonproteobacteria</taxon>
        <taxon>Campylobacterales</taxon>
        <taxon>Sulfurospirillaceae</taxon>
        <taxon>Sulfurospirillum</taxon>
    </lineage>
</organism>